<feature type="domain" description="Periplasmic binding protein" evidence="5">
    <location>
        <begin position="60"/>
        <end position="314"/>
    </location>
</feature>
<feature type="signal peptide" evidence="4">
    <location>
        <begin position="1"/>
        <end position="31"/>
    </location>
</feature>
<keyword evidence="3 4" id="KW-0732">Signal</keyword>
<sequence length="374" mass="39785">MKSYLSRLRTLTRAVSALAVASVLLVQTAQAGTFMPECYKPGLGDTGTIKHAKKEGPYRVALVNGHTGIPWREQMIKSVKVWAAAPENAKNITELKVVSTGSDVAAQIAAIDNFIQAGYDAIAFIAVNPTAFDAVIKRAKQAGTVLVSFDNPVDNPSVLRITPEWIEFEGIIKAQSVVNQMKEPKGKILEIRGIQGNSTDRDRHLGVQKVLAKYPDIEVVEVVGNWDTGTVQKVTADAIAVHGFFDAIICQHGCRGVTNAIKATGHPPVPVGGDAENGFVKALAMNDIPGISVSTSPGQGPVAVRAAIALLQGGEFPALVNVPTPYVETKDMKPNVNYFPDEPDTLETVTGYAVCGADMVFTPAQLNAQSADNN</sequence>
<dbReference type="PANTHER" id="PTHR46847">
    <property type="entry name" value="D-ALLOSE-BINDING PERIPLASMIC PROTEIN-RELATED"/>
    <property type="match status" value="1"/>
</dbReference>
<evidence type="ECO:0000259" key="5">
    <source>
        <dbReference type="Pfam" id="PF13407"/>
    </source>
</evidence>
<keyword evidence="7" id="KW-1185">Reference proteome</keyword>
<evidence type="ECO:0000256" key="4">
    <source>
        <dbReference type="SAM" id="SignalP"/>
    </source>
</evidence>
<dbReference type="SUPFAM" id="SSF53822">
    <property type="entry name" value="Periplasmic binding protein-like I"/>
    <property type="match status" value="1"/>
</dbReference>
<dbReference type="PANTHER" id="PTHR46847:SF1">
    <property type="entry name" value="D-ALLOSE-BINDING PERIPLASMIC PROTEIN-RELATED"/>
    <property type="match status" value="1"/>
</dbReference>
<dbReference type="Gene3D" id="3.40.50.2300">
    <property type="match status" value="2"/>
</dbReference>
<dbReference type="InterPro" id="IPR025997">
    <property type="entry name" value="SBP_2_dom"/>
</dbReference>
<accession>A0ABM9EFI4</accession>
<comment type="caution">
    <text evidence="6">The sequence shown here is derived from an EMBL/GenBank/DDBJ whole genome shotgun (WGS) entry which is preliminary data.</text>
</comment>
<dbReference type="RefSeq" id="WP_254021535.1">
    <property type="nucleotide sequence ID" value="NZ_CAKXZT010000163.1"/>
</dbReference>
<evidence type="ECO:0000313" key="7">
    <source>
        <dbReference type="Proteomes" id="UP001153050"/>
    </source>
</evidence>
<gene>
    <name evidence="6" type="ORF">MES5069_650054</name>
</gene>
<dbReference type="Pfam" id="PF13407">
    <property type="entry name" value="Peripla_BP_4"/>
    <property type="match status" value="1"/>
</dbReference>
<evidence type="ECO:0000313" key="6">
    <source>
        <dbReference type="EMBL" id="CAH2408110.1"/>
    </source>
</evidence>
<comment type="subcellular location">
    <subcellularLocation>
        <location evidence="1">Cell envelope</location>
    </subcellularLocation>
</comment>
<comment type="similarity">
    <text evidence="2">Belongs to the bacterial solute-binding protein 2 family.</text>
</comment>
<reference evidence="6 7" key="1">
    <citation type="submission" date="2022-03" db="EMBL/GenBank/DDBJ databases">
        <authorList>
            <person name="Brunel B."/>
        </authorList>
    </citation>
    <scope>NUCLEOTIDE SEQUENCE [LARGE SCALE GENOMIC DNA]</scope>
    <source>
        <strain evidence="6">STM5069sample</strain>
    </source>
</reference>
<dbReference type="CDD" id="cd19998">
    <property type="entry name" value="PBP1_ABC_sugar_binding-like"/>
    <property type="match status" value="1"/>
</dbReference>
<dbReference type="EMBL" id="CAKXZT010000163">
    <property type="protein sequence ID" value="CAH2408110.1"/>
    <property type="molecule type" value="Genomic_DNA"/>
</dbReference>
<dbReference type="Proteomes" id="UP001153050">
    <property type="component" value="Unassembled WGS sequence"/>
</dbReference>
<name>A0ABM9EFI4_9HYPH</name>
<organism evidence="6 7">
    <name type="scientific">Mesorhizobium escarrei</name>
    <dbReference type="NCBI Taxonomy" id="666018"/>
    <lineage>
        <taxon>Bacteria</taxon>
        <taxon>Pseudomonadati</taxon>
        <taxon>Pseudomonadota</taxon>
        <taxon>Alphaproteobacteria</taxon>
        <taxon>Hyphomicrobiales</taxon>
        <taxon>Phyllobacteriaceae</taxon>
        <taxon>Mesorhizobium</taxon>
    </lineage>
</organism>
<evidence type="ECO:0000256" key="3">
    <source>
        <dbReference type="ARBA" id="ARBA00022729"/>
    </source>
</evidence>
<evidence type="ECO:0000256" key="1">
    <source>
        <dbReference type="ARBA" id="ARBA00004196"/>
    </source>
</evidence>
<proteinExistence type="inferred from homology"/>
<protein>
    <submittedName>
        <fullName evidence="6">Ribose transport system substrate-binding protein</fullName>
    </submittedName>
</protein>
<dbReference type="InterPro" id="IPR028082">
    <property type="entry name" value="Peripla_BP_I"/>
</dbReference>
<feature type="chain" id="PRO_5047395435" evidence="4">
    <location>
        <begin position="32"/>
        <end position="374"/>
    </location>
</feature>
<evidence type="ECO:0000256" key="2">
    <source>
        <dbReference type="ARBA" id="ARBA00007639"/>
    </source>
</evidence>